<reference evidence="1 2" key="1">
    <citation type="submission" date="2019-04" db="EMBL/GenBank/DDBJ databases">
        <authorList>
            <consortium name="DOE Joint Genome Institute"/>
            <person name="Mondo S."/>
            <person name="Kjaerbolling I."/>
            <person name="Vesth T."/>
            <person name="Frisvad J.C."/>
            <person name="Nybo J.L."/>
            <person name="Theobald S."/>
            <person name="Kildgaard S."/>
            <person name="Isbrandt T."/>
            <person name="Kuo A."/>
            <person name="Sato A."/>
            <person name="Lyhne E.K."/>
            <person name="Kogle M.E."/>
            <person name="Wiebenga A."/>
            <person name="Kun R.S."/>
            <person name="Lubbers R.J."/>
            <person name="Makela M.R."/>
            <person name="Barry K."/>
            <person name="Chovatia M."/>
            <person name="Clum A."/>
            <person name="Daum C."/>
            <person name="Haridas S."/>
            <person name="He G."/>
            <person name="LaButti K."/>
            <person name="Lipzen A."/>
            <person name="Riley R."/>
            <person name="Salamov A."/>
            <person name="Simmons B.A."/>
            <person name="Magnuson J.K."/>
            <person name="Henrissat B."/>
            <person name="Mortensen U.H."/>
            <person name="Larsen T.O."/>
            <person name="Devries R.P."/>
            <person name="Grigoriev I.V."/>
            <person name="Machida M."/>
            <person name="Baker S.E."/>
            <person name="Andersen M.R."/>
            <person name="Cantor M.N."/>
            <person name="Hua S.X."/>
        </authorList>
    </citation>
    <scope>NUCLEOTIDE SEQUENCE [LARGE SCALE GENOMIC DNA]</scope>
    <source>
        <strain evidence="1 2">CBS 119388</strain>
    </source>
</reference>
<dbReference type="RefSeq" id="XP_031936531.1">
    <property type="nucleotide sequence ID" value="XM_032091231.1"/>
</dbReference>
<evidence type="ECO:0000313" key="1">
    <source>
        <dbReference type="EMBL" id="KAE8399212.1"/>
    </source>
</evidence>
<gene>
    <name evidence="1" type="ORF">BDV37DRAFT_7941</name>
</gene>
<dbReference type="EMBL" id="ML736838">
    <property type="protein sequence ID" value="KAE8399212.1"/>
    <property type="molecule type" value="Genomic_DNA"/>
</dbReference>
<sequence length="277" mass="31389">MSLDGVFRAQSSHSTAPSIWRSRRAVGTRRPCNLNSTQPSHGGAAIVFLIWTMIYTDDPNYDIAFPVSMVSVDQPRRRIHYTTNWIRAIPGTRIVGAFRSRCPQYLPSPWKFLGCSWNIPHLVVTPRPGPTRHGTESIELYRRHQYMYIYIYIYTCMKSSFPMREGSTSRHISHSAKDVTDTESPHLTSLVLDMQEKSTAVDLSTPYHHYTNGTSVRLGFNDTRTQLRNVFEDGPRAPPLECSSLPALTPMGILHERTSNNSTLKKPVAQAGQRIQL</sequence>
<dbReference type="Proteomes" id="UP000325579">
    <property type="component" value="Unassembled WGS sequence"/>
</dbReference>
<organism evidence="1 2">
    <name type="scientific">Aspergillus pseudonomiae</name>
    <dbReference type="NCBI Taxonomy" id="1506151"/>
    <lineage>
        <taxon>Eukaryota</taxon>
        <taxon>Fungi</taxon>
        <taxon>Dikarya</taxon>
        <taxon>Ascomycota</taxon>
        <taxon>Pezizomycotina</taxon>
        <taxon>Eurotiomycetes</taxon>
        <taxon>Eurotiomycetidae</taxon>
        <taxon>Eurotiales</taxon>
        <taxon>Aspergillaceae</taxon>
        <taxon>Aspergillus</taxon>
        <taxon>Aspergillus subgen. Circumdati</taxon>
    </lineage>
</organism>
<evidence type="ECO:0000313" key="2">
    <source>
        <dbReference type="Proteomes" id="UP000325579"/>
    </source>
</evidence>
<keyword evidence="2" id="KW-1185">Reference proteome</keyword>
<proteinExistence type="predicted"/>
<dbReference type="GeneID" id="43675922"/>
<protein>
    <submittedName>
        <fullName evidence="1">Uncharacterized protein</fullName>
    </submittedName>
</protein>
<accession>A0A5N7CYC5</accession>
<dbReference type="AlphaFoldDB" id="A0A5N7CYC5"/>
<name>A0A5N7CYC5_9EURO</name>